<organism evidence="2 3">
    <name type="scientific">Reticulomyxa filosa</name>
    <dbReference type="NCBI Taxonomy" id="46433"/>
    <lineage>
        <taxon>Eukaryota</taxon>
        <taxon>Sar</taxon>
        <taxon>Rhizaria</taxon>
        <taxon>Retaria</taxon>
        <taxon>Foraminifera</taxon>
        <taxon>Monothalamids</taxon>
        <taxon>Reticulomyxidae</taxon>
        <taxon>Reticulomyxa</taxon>
    </lineage>
</organism>
<sequence>GRFVYVLFCFLVCICLFFSVICFYKEKNSEWKEKFTKTKKKKKKKKASKMEKKKQHAQYIPGHLEVLDWVVKTIEKANTATNTINTVSHFFEFEDFAEASMIQSLFVFFRGKNKTHVNTIVRKSKKQKQSKIKQNMNWIFM</sequence>
<protein>
    <submittedName>
        <fullName evidence="2">Uncharacterized protein</fullName>
    </submittedName>
</protein>
<feature type="non-terminal residue" evidence="2">
    <location>
        <position position="1"/>
    </location>
</feature>
<evidence type="ECO:0000313" key="3">
    <source>
        <dbReference type="Proteomes" id="UP000023152"/>
    </source>
</evidence>
<evidence type="ECO:0000313" key="2">
    <source>
        <dbReference type="EMBL" id="ETO18097.1"/>
    </source>
</evidence>
<name>X6MX90_RETFI</name>
<keyword evidence="1" id="KW-0812">Transmembrane</keyword>
<dbReference type="AlphaFoldDB" id="X6MX90"/>
<keyword evidence="3" id="KW-1185">Reference proteome</keyword>
<accession>X6MX90</accession>
<keyword evidence="1" id="KW-0472">Membrane</keyword>
<keyword evidence="1" id="KW-1133">Transmembrane helix</keyword>
<proteinExistence type="predicted"/>
<comment type="caution">
    <text evidence="2">The sequence shown here is derived from an EMBL/GenBank/DDBJ whole genome shotgun (WGS) entry which is preliminary data.</text>
</comment>
<feature type="transmembrane region" description="Helical" evidence="1">
    <location>
        <begin position="6"/>
        <end position="24"/>
    </location>
</feature>
<reference evidence="2 3" key="1">
    <citation type="journal article" date="2013" name="Curr. Biol.">
        <title>The Genome of the Foraminiferan Reticulomyxa filosa.</title>
        <authorList>
            <person name="Glockner G."/>
            <person name="Hulsmann N."/>
            <person name="Schleicher M."/>
            <person name="Noegel A.A."/>
            <person name="Eichinger L."/>
            <person name="Gallinger C."/>
            <person name="Pawlowski J."/>
            <person name="Sierra R."/>
            <person name="Euteneuer U."/>
            <person name="Pillet L."/>
            <person name="Moustafa A."/>
            <person name="Platzer M."/>
            <person name="Groth M."/>
            <person name="Szafranski K."/>
            <person name="Schliwa M."/>
        </authorList>
    </citation>
    <scope>NUCLEOTIDE SEQUENCE [LARGE SCALE GENOMIC DNA]</scope>
</reference>
<gene>
    <name evidence="2" type="ORF">RFI_19194</name>
</gene>
<dbReference type="EMBL" id="ASPP01015515">
    <property type="protein sequence ID" value="ETO18097.1"/>
    <property type="molecule type" value="Genomic_DNA"/>
</dbReference>
<dbReference type="Proteomes" id="UP000023152">
    <property type="component" value="Unassembled WGS sequence"/>
</dbReference>
<evidence type="ECO:0000256" key="1">
    <source>
        <dbReference type="SAM" id="Phobius"/>
    </source>
</evidence>